<comment type="catalytic activity">
    <reaction evidence="8 9">
        <text>(8S)-8-amino-7-oxononanoate + S-adenosyl-L-methionine = S-adenosyl-4-methylsulfanyl-2-oxobutanoate + (7R,8S)-7,8-diammoniononanoate</text>
        <dbReference type="Rhea" id="RHEA:16861"/>
        <dbReference type="ChEBI" id="CHEBI:16490"/>
        <dbReference type="ChEBI" id="CHEBI:59789"/>
        <dbReference type="ChEBI" id="CHEBI:149468"/>
        <dbReference type="ChEBI" id="CHEBI:149469"/>
        <dbReference type="EC" id="2.6.1.62"/>
    </reaction>
</comment>
<evidence type="ECO:0000256" key="9">
    <source>
        <dbReference type="HAMAP-Rule" id="MF_00834"/>
    </source>
</evidence>
<dbReference type="CDD" id="cd00610">
    <property type="entry name" value="OAT_like"/>
    <property type="match status" value="1"/>
</dbReference>
<organism evidence="10 11">
    <name type="scientific">Fulvivirga marina</name>
    <dbReference type="NCBI Taxonomy" id="2494733"/>
    <lineage>
        <taxon>Bacteria</taxon>
        <taxon>Pseudomonadati</taxon>
        <taxon>Bacteroidota</taxon>
        <taxon>Cytophagia</taxon>
        <taxon>Cytophagales</taxon>
        <taxon>Fulvivirgaceae</taxon>
        <taxon>Fulvivirga</taxon>
    </lineage>
</organism>
<keyword evidence="7 9" id="KW-0663">Pyridoxal phosphate</keyword>
<dbReference type="InterPro" id="IPR015422">
    <property type="entry name" value="PyrdxlP-dep_Trfase_small"/>
</dbReference>
<keyword evidence="5 9" id="KW-0949">S-adenosyl-L-methionine</keyword>
<feature type="binding site" evidence="9">
    <location>
        <begin position="300"/>
        <end position="301"/>
    </location>
    <ligand>
        <name>pyridoxal 5'-phosphate</name>
        <dbReference type="ChEBI" id="CHEBI:597326"/>
    </ligand>
</feature>
<feature type="binding site" evidence="9">
    <location>
        <position position="299"/>
    </location>
    <ligand>
        <name>substrate</name>
    </ligand>
</feature>
<comment type="pathway">
    <text evidence="2 9">Cofactor biosynthesis; biotin biosynthesis; 7,8-diaminononanoate from 8-amino-7-oxononanoate (SAM route): step 1/1.</text>
</comment>
<dbReference type="GO" id="GO:0004141">
    <property type="term" value="F:dethiobiotin synthase activity"/>
    <property type="evidence" value="ECO:0007669"/>
    <property type="project" value="TreeGrafter"/>
</dbReference>
<feature type="binding site" evidence="9">
    <location>
        <begin position="110"/>
        <end position="111"/>
    </location>
    <ligand>
        <name>pyridoxal 5'-phosphate</name>
        <dbReference type="ChEBI" id="CHEBI:597326"/>
    </ligand>
</feature>
<accession>A0A937FXZ3</accession>
<dbReference type="Proteomes" id="UP000614216">
    <property type="component" value="Unassembled WGS sequence"/>
</dbReference>
<dbReference type="InterPro" id="IPR049704">
    <property type="entry name" value="Aminotrans_3_PPA_site"/>
</dbReference>
<dbReference type="EC" id="2.6.1.62" evidence="9"/>
<gene>
    <name evidence="9 10" type="primary">bioA</name>
    <name evidence="10" type="ORF">JMN32_17885</name>
</gene>
<dbReference type="AlphaFoldDB" id="A0A937FXZ3"/>
<feature type="site" description="Participates in the substrate recognition with KAPA and in a stacking interaction with the adenine ring of SAM" evidence="9">
    <location>
        <position position="15"/>
    </location>
</feature>
<feature type="binding site" evidence="9">
    <location>
        <position position="236"/>
    </location>
    <ligand>
        <name>pyridoxal 5'-phosphate</name>
        <dbReference type="ChEBI" id="CHEBI:597326"/>
    </ligand>
</feature>
<dbReference type="InterPro" id="IPR005815">
    <property type="entry name" value="BioA"/>
</dbReference>
<feature type="binding site" evidence="9">
    <location>
        <position position="142"/>
    </location>
    <ligand>
        <name>substrate</name>
    </ligand>
</feature>
<dbReference type="InterPro" id="IPR005814">
    <property type="entry name" value="Aminotrans_3"/>
</dbReference>
<dbReference type="PANTHER" id="PTHR42684">
    <property type="entry name" value="ADENOSYLMETHIONINE-8-AMINO-7-OXONONANOATE AMINOTRANSFERASE"/>
    <property type="match status" value="1"/>
</dbReference>
<feature type="binding site" evidence="9">
    <location>
        <position position="265"/>
    </location>
    <ligand>
        <name>substrate</name>
    </ligand>
</feature>
<feature type="binding site" evidence="9">
    <location>
        <position position="50"/>
    </location>
    <ligand>
        <name>substrate</name>
    </ligand>
</feature>
<dbReference type="PROSITE" id="PS00600">
    <property type="entry name" value="AA_TRANSFER_CLASS_3"/>
    <property type="match status" value="1"/>
</dbReference>
<dbReference type="EMBL" id="JAEUGD010000058">
    <property type="protein sequence ID" value="MBL6448195.1"/>
    <property type="molecule type" value="Genomic_DNA"/>
</dbReference>
<dbReference type="Gene3D" id="3.40.640.10">
    <property type="entry name" value="Type I PLP-dependent aspartate aminotransferase-like (Major domain)"/>
    <property type="match status" value="1"/>
</dbReference>
<feature type="binding site" evidence="9">
    <location>
        <position position="390"/>
    </location>
    <ligand>
        <name>substrate</name>
    </ligand>
</feature>
<dbReference type="InterPro" id="IPR015421">
    <property type="entry name" value="PyrdxlP-dep_Trfase_major"/>
</dbReference>
<dbReference type="Gene3D" id="3.90.1150.10">
    <property type="entry name" value="Aspartate Aminotransferase, domain 1"/>
    <property type="match status" value="1"/>
</dbReference>
<evidence type="ECO:0000313" key="11">
    <source>
        <dbReference type="Proteomes" id="UP000614216"/>
    </source>
</evidence>
<dbReference type="PANTHER" id="PTHR42684:SF3">
    <property type="entry name" value="ADENOSYLMETHIONINE-8-AMINO-7-OXONONANOATE AMINOTRANSFERASE"/>
    <property type="match status" value="1"/>
</dbReference>
<evidence type="ECO:0000256" key="7">
    <source>
        <dbReference type="ARBA" id="ARBA00022898"/>
    </source>
</evidence>
<evidence type="ECO:0000256" key="1">
    <source>
        <dbReference type="ARBA" id="ARBA00001933"/>
    </source>
</evidence>
<name>A0A937FXZ3_9BACT</name>
<evidence type="ECO:0000256" key="3">
    <source>
        <dbReference type="ARBA" id="ARBA00022576"/>
    </source>
</evidence>
<evidence type="ECO:0000256" key="2">
    <source>
        <dbReference type="ARBA" id="ARBA00005063"/>
    </source>
</evidence>
<keyword evidence="6 9" id="KW-0093">Biotin biosynthesis</keyword>
<keyword evidence="4 9" id="KW-0808">Transferase</keyword>
<dbReference type="SUPFAM" id="SSF53383">
    <property type="entry name" value="PLP-dependent transferases"/>
    <property type="match status" value="1"/>
</dbReference>
<evidence type="ECO:0000256" key="6">
    <source>
        <dbReference type="ARBA" id="ARBA00022756"/>
    </source>
</evidence>
<keyword evidence="11" id="KW-1185">Reference proteome</keyword>
<proteinExistence type="inferred from homology"/>
<dbReference type="GO" id="GO:0004015">
    <property type="term" value="F:adenosylmethionine-8-amino-7-oxononanoate transaminase activity"/>
    <property type="evidence" value="ECO:0007669"/>
    <property type="project" value="UniProtKB-UniRule"/>
</dbReference>
<dbReference type="NCBIfam" id="TIGR00508">
    <property type="entry name" value="bioA"/>
    <property type="match status" value="1"/>
</dbReference>
<dbReference type="GO" id="GO:0005737">
    <property type="term" value="C:cytoplasm"/>
    <property type="evidence" value="ECO:0007669"/>
    <property type="project" value="UniProtKB-SubCell"/>
</dbReference>
<evidence type="ECO:0000313" key="10">
    <source>
        <dbReference type="EMBL" id="MBL6448195.1"/>
    </source>
</evidence>
<evidence type="ECO:0000256" key="8">
    <source>
        <dbReference type="ARBA" id="ARBA00048449"/>
    </source>
</evidence>
<dbReference type="PIRSF" id="PIRSF000521">
    <property type="entry name" value="Transaminase_4ab_Lys_Orn"/>
    <property type="match status" value="1"/>
</dbReference>
<evidence type="ECO:0000256" key="4">
    <source>
        <dbReference type="ARBA" id="ARBA00022679"/>
    </source>
</evidence>
<keyword evidence="3 9" id="KW-0032">Aminotransferase</keyword>
<comment type="function">
    <text evidence="9">Catalyzes the transfer of the alpha-amino group from S-adenosyl-L-methionine (SAM) to 7-keto-8-aminopelargonic acid (KAPA) to form 7,8-diaminopelargonic acid (DAPA). It is the only aminotransferase known to utilize SAM as an amino donor.</text>
</comment>
<comment type="subcellular location">
    <subcellularLocation>
        <location evidence="9">Cytoplasm</location>
    </subcellularLocation>
</comment>
<reference evidence="10" key="1">
    <citation type="submission" date="2021-01" db="EMBL/GenBank/DDBJ databases">
        <title>Fulvivirga kasyanovii gen. nov., sp nov., a novel member of the phylum Bacteroidetes isolated from seawater in a mussel farm.</title>
        <authorList>
            <person name="Zhao L.-H."/>
            <person name="Wang Z.-J."/>
        </authorList>
    </citation>
    <scope>NUCLEOTIDE SEQUENCE</scope>
    <source>
        <strain evidence="10">29W222</strain>
    </source>
</reference>
<comment type="similarity">
    <text evidence="9">Belongs to the class-III pyridoxal-phosphate-dependent aminotransferase family. BioA subfamily.</text>
</comment>
<dbReference type="Pfam" id="PF00202">
    <property type="entry name" value="Aminotran_3"/>
    <property type="match status" value="1"/>
</dbReference>
<comment type="caution">
    <text evidence="10">The sequence shown here is derived from an EMBL/GenBank/DDBJ whole genome shotgun (WGS) entry which is preliminary data.</text>
</comment>
<dbReference type="HAMAP" id="MF_00834">
    <property type="entry name" value="BioA"/>
    <property type="match status" value="1"/>
</dbReference>
<sequence length="423" mass="47828">MNWLDKDKEYIWHPFTPLLGVADPLCVTSASGVYLHTEDGRKIIDANSSWWVNIHGHAHPFIAEKVSEQAKTLEHVIFAGFTHKPAISLAENLLSILPKNQSKIFYSDNGSTSIEVALKMAFQFWYNQGLNKKRVIAIDGAYHGDTFGSMSVGERSDFTKPFTEHLFEVEFVDFPTEANKASVLERFKNLIDSNEFASFIFEPIIQGASGMRIYDATLLDQMIQYAQNNSVICIADEVMTGFGRTGKLFASDYLKYKPDIICLSKGLTGGTMALGVTSCTNAIVDAYMSKDLYKTFLHGHSFTANPIACASANASFELLMKQECQDNIQRITSQHERFKQKHEHTSKLKDIRSLGTILAIEFETENDSSYFSEMRNQLYPFFLERNILLRPLGNLIYIIPPYVISNDELEKVYAAIEEFFTSL</sequence>
<comment type="cofactor">
    <cofactor evidence="1 9">
        <name>pyridoxal 5'-phosphate</name>
        <dbReference type="ChEBI" id="CHEBI:597326"/>
    </cofactor>
</comment>
<dbReference type="NCBIfam" id="NF004624">
    <property type="entry name" value="PRK05964.1"/>
    <property type="match status" value="1"/>
</dbReference>
<evidence type="ECO:0000256" key="5">
    <source>
        <dbReference type="ARBA" id="ARBA00022691"/>
    </source>
</evidence>
<comment type="subunit">
    <text evidence="9">Homodimer.</text>
</comment>
<feature type="modified residue" description="N6-(pyridoxal phosphate)lysine" evidence="9">
    <location>
        <position position="265"/>
    </location>
</feature>
<dbReference type="RefSeq" id="WP_202857722.1">
    <property type="nucleotide sequence ID" value="NZ_JAEUGD010000058.1"/>
</dbReference>
<dbReference type="GO" id="GO:0009102">
    <property type="term" value="P:biotin biosynthetic process"/>
    <property type="evidence" value="ECO:0007669"/>
    <property type="project" value="UniProtKB-UniRule"/>
</dbReference>
<dbReference type="GO" id="GO:0051537">
    <property type="term" value="F:2 iron, 2 sulfur cluster binding"/>
    <property type="evidence" value="ECO:0007669"/>
    <property type="project" value="UniProtKB-KW"/>
</dbReference>
<dbReference type="InterPro" id="IPR015424">
    <property type="entry name" value="PyrdxlP-dep_Trfase"/>
</dbReference>
<keyword evidence="9" id="KW-0963">Cytoplasm</keyword>
<protein>
    <recommendedName>
        <fullName evidence="9">Adenosylmethionine-8-amino-7-oxononanoate aminotransferase</fullName>
        <ecNumber evidence="9">2.6.1.62</ecNumber>
    </recommendedName>
    <alternativeName>
        <fullName evidence="9">7,8-diamino-pelargonic acid aminotransferase</fullName>
        <shortName evidence="9">DAPA AT</shortName>
        <shortName evidence="9">DAPA aminotransferase</shortName>
    </alternativeName>
    <alternativeName>
        <fullName evidence="9">7,8-diaminononanoate synthase</fullName>
        <shortName evidence="9">DANS</shortName>
    </alternativeName>
    <alternativeName>
        <fullName evidence="9">Diaminopelargonic acid synthase</fullName>
    </alternativeName>
</protein>
<dbReference type="GO" id="GO:0030170">
    <property type="term" value="F:pyridoxal phosphate binding"/>
    <property type="evidence" value="ECO:0007669"/>
    <property type="project" value="UniProtKB-UniRule"/>
</dbReference>